<dbReference type="PROSITE" id="PS51257">
    <property type="entry name" value="PROKAR_LIPOPROTEIN"/>
    <property type="match status" value="1"/>
</dbReference>
<dbReference type="SUPFAM" id="SSF82153">
    <property type="entry name" value="FAS1 domain"/>
    <property type="match status" value="1"/>
</dbReference>
<protein>
    <recommendedName>
        <fullName evidence="1">FAS1 domain-containing protein</fullName>
    </recommendedName>
</protein>
<dbReference type="PROSITE" id="PS50213">
    <property type="entry name" value="FAS1"/>
    <property type="match status" value="1"/>
</dbReference>
<feature type="domain" description="FAS1" evidence="1">
    <location>
        <begin position="44"/>
        <end position="183"/>
    </location>
</feature>
<dbReference type="AlphaFoldDB" id="A0A6J4T6Z6"/>
<evidence type="ECO:0000313" key="2">
    <source>
        <dbReference type="EMBL" id="CAA9515497.1"/>
    </source>
</evidence>
<dbReference type="SMART" id="SM00554">
    <property type="entry name" value="FAS1"/>
    <property type="match status" value="1"/>
</dbReference>
<dbReference type="Pfam" id="PF02469">
    <property type="entry name" value="Fasciclin"/>
    <property type="match status" value="1"/>
</dbReference>
<sequence>MKTHALTAGLVAAVLTVGGCNNENSGNASAGSAQTPKAQEVAGSKTIAAGLTTSSRFMGAAKAAGLDQTLAGPGPYTVLAPSDQAFAAAPAGAFDAKPENRAQITGVLTNLILPGTVLAADIDKAIERGKGKAPLATMGGGTITASKEGGRIVLTDASGKKAAISQADQQFSNGVVHQIDGLLLPGQQQAPGTPAPAQPKGQ</sequence>
<dbReference type="PANTHER" id="PTHR10900:SF77">
    <property type="entry name" value="FI19380P1"/>
    <property type="match status" value="1"/>
</dbReference>
<accession>A0A6J4T6Z6</accession>
<evidence type="ECO:0000259" key="1">
    <source>
        <dbReference type="PROSITE" id="PS50213"/>
    </source>
</evidence>
<dbReference type="InterPro" id="IPR036378">
    <property type="entry name" value="FAS1_dom_sf"/>
</dbReference>
<reference evidence="2" key="1">
    <citation type="submission" date="2020-02" db="EMBL/GenBank/DDBJ databases">
        <authorList>
            <person name="Meier V. D."/>
        </authorList>
    </citation>
    <scope>NUCLEOTIDE SEQUENCE</scope>
    <source>
        <strain evidence="2">AVDCRST_MAG44</strain>
    </source>
</reference>
<proteinExistence type="predicted"/>
<name>A0A6J4T6Z6_9SPHN</name>
<dbReference type="InterPro" id="IPR000782">
    <property type="entry name" value="FAS1_domain"/>
</dbReference>
<dbReference type="InterPro" id="IPR050904">
    <property type="entry name" value="Adhesion/Biosynth-related"/>
</dbReference>
<dbReference type="EMBL" id="CADCVY010000108">
    <property type="protein sequence ID" value="CAA9515497.1"/>
    <property type="molecule type" value="Genomic_DNA"/>
</dbReference>
<organism evidence="2">
    <name type="scientific">uncultured Sphingomonas sp</name>
    <dbReference type="NCBI Taxonomy" id="158754"/>
    <lineage>
        <taxon>Bacteria</taxon>
        <taxon>Pseudomonadati</taxon>
        <taxon>Pseudomonadota</taxon>
        <taxon>Alphaproteobacteria</taxon>
        <taxon>Sphingomonadales</taxon>
        <taxon>Sphingomonadaceae</taxon>
        <taxon>Sphingomonas</taxon>
        <taxon>environmental samples</taxon>
    </lineage>
</organism>
<dbReference type="PANTHER" id="PTHR10900">
    <property type="entry name" value="PERIOSTIN-RELATED"/>
    <property type="match status" value="1"/>
</dbReference>
<dbReference type="Gene3D" id="2.30.180.10">
    <property type="entry name" value="FAS1 domain"/>
    <property type="match status" value="1"/>
</dbReference>
<gene>
    <name evidence="2" type="ORF">AVDCRST_MAG44-1677</name>
</gene>